<evidence type="ECO:0000313" key="2">
    <source>
        <dbReference type="EMBL" id="KAF5394150.1"/>
    </source>
</evidence>
<feature type="non-terminal residue" evidence="2">
    <location>
        <position position="1"/>
    </location>
</feature>
<feature type="region of interest" description="Disordered" evidence="1">
    <location>
        <begin position="107"/>
        <end position="126"/>
    </location>
</feature>
<dbReference type="AlphaFoldDB" id="A0A8J4WKX0"/>
<dbReference type="EMBL" id="LUCH01020413">
    <property type="protein sequence ID" value="KAF5394150.1"/>
    <property type="molecule type" value="Genomic_DNA"/>
</dbReference>
<accession>A0A8J4WKX0</accession>
<proteinExistence type="predicted"/>
<dbReference type="Proteomes" id="UP000748531">
    <property type="component" value="Unassembled WGS sequence"/>
</dbReference>
<evidence type="ECO:0000313" key="3">
    <source>
        <dbReference type="Proteomes" id="UP000748531"/>
    </source>
</evidence>
<organism evidence="2 3">
    <name type="scientific">Paragonimus heterotremus</name>
    <dbReference type="NCBI Taxonomy" id="100268"/>
    <lineage>
        <taxon>Eukaryota</taxon>
        <taxon>Metazoa</taxon>
        <taxon>Spiralia</taxon>
        <taxon>Lophotrochozoa</taxon>
        <taxon>Platyhelminthes</taxon>
        <taxon>Trematoda</taxon>
        <taxon>Digenea</taxon>
        <taxon>Plagiorchiida</taxon>
        <taxon>Troglotremata</taxon>
        <taxon>Troglotrematidae</taxon>
        <taxon>Paragonimus</taxon>
    </lineage>
</organism>
<keyword evidence="3" id="KW-1185">Reference proteome</keyword>
<reference evidence="2" key="1">
    <citation type="submission" date="2019-05" db="EMBL/GenBank/DDBJ databases">
        <title>Annotation for the trematode Paragonimus heterotremus.</title>
        <authorList>
            <person name="Choi Y.-J."/>
        </authorList>
    </citation>
    <scope>NUCLEOTIDE SEQUENCE</scope>
    <source>
        <strain evidence="2">LC</strain>
    </source>
</reference>
<comment type="caution">
    <text evidence="2">The sequence shown here is derived from an EMBL/GenBank/DDBJ whole genome shotgun (WGS) entry which is preliminary data.</text>
</comment>
<evidence type="ECO:0000256" key="1">
    <source>
        <dbReference type="SAM" id="MobiDB-lite"/>
    </source>
</evidence>
<name>A0A8J4WKX0_9TREM</name>
<protein>
    <submittedName>
        <fullName evidence="2">Uncharacterized protein</fullName>
    </submittedName>
</protein>
<sequence>PVFSGLKTGISQSVPSVNHTVLNSNPGGFNCSGTGEKYISSNVWADPGDSSFQTLESDSCSSWPGRSGLPNSRAISLSRTASNTVAETSAKSVVHGNSARQMVAALMGNADRPNSIRHSCEPRSHT</sequence>
<gene>
    <name evidence="2" type="ORF">PHET_12151</name>
</gene>
<dbReference type="OrthoDB" id="10022288at2759"/>
<feature type="non-terminal residue" evidence="2">
    <location>
        <position position="126"/>
    </location>
</feature>